<keyword evidence="8" id="KW-0378">Hydrolase</keyword>
<dbReference type="InterPro" id="IPR050107">
    <property type="entry name" value="ABC_carbohydrate_import_ATPase"/>
</dbReference>
<keyword evidence="1" id="KW-0813">Transport</keyword>
<dbReference type="SUPFAM" id="SSF52540">
    <property type="entry name" value="P-loop containing nucleoside triphosphate hydrolases"/>
    <property type="match status" value="1"/>
</dbReference>
<protein>
    <submittedName>
        <fullName evidence="8">Ribose import ATP-binding protein RbsA</fullName>
        <ecNumber evidence="8">3.6.3.17</ecNumber>
    </submittedName>
</protein>
<dbReference type="AlphaFoldDB" id="A0A645A3U2"/>
<dbReference type="Gene3D" id="3.40.50.300">
    <property type="entry name" value="P-loop containing nucleotide triphosphate hydrolases"/>
    <property type="match status" value="1"/>
</dbReference>
<reference evidence="8" key="1">
    <citation type="submission" date="2019-08" db="EMBL/GenBank/DDBJ databases">
        <authorList>
            <person name="Kucharzyk K."/>
            <person name="Murdoch R.W."/>
            <person name="Higgins S."/>
            <person name="Loffler F."/>
        </authorList>
    </citation>
    <scope>NUCLEOTIDE SEQUENCE</scope>
</reference>
<dbReference type="Pfam" id="PF00005">
    <property type="entry name" value="ABC_tran"/>
    <property type="match status" value="1"/>
</dbReference>
<dbReference type="GO" id="GO:0016887">
    <property type="term" value="F:ATP hydrolysis activity"/>
    <property type="evidence" value="ECO:0007669"/>
    <property type="project" value="InterPro"/>
</dbReference>
<proteinExistence type="predicted"/>
<evidence type="ECO:0000256" key="2">
    <source>
        <dbReference type="ARBA" id="ARBA00022475"/>
    </source>
</evidence>
<feature type="domain" description="ABC transporter" evidence="7">
    <location>
        <begin position="10"/>
        <end position="42"/>
    </location>
</feature>
<comment type="caution">
    <text evidence="8">The sequence shown here is derived from an EMBL/GenBank/DDBJ whole genome shotgun (WGS) entry which is preliminary data.</text>
</comment>
<evidence type="ECO:0000259" key="7">
    <source>
        <dbReference type="Pfam" id="PF00005"/>
    </source>
</evidence>
<dbReference type="EC" id="3.6.3.17" evidence="8"/>
<evidence type="ECO:0000256" key="3">
    <source>
        <dbReference type="ARBA" id="ARBA00022741"/>
    </source>
</evidence>
<dbReference type="InterPro" id="IPR027417">
    <property type="entry name" value="P-loop_NTPase"/>
</dbReference>
<keyword evidence="2" id="KW-1003">Cell membrane</keyword>
<dbReference type="EMBL" id="VSSQ01011797">
    <property type="protein sequence ID" value="MPM47737.1"/>
    <property type="molecule type" value="Genomic_DNA"/>
</dbReference>
<accession>A0A645A3U2</accession>
<name>A0A645A3U2_9ZZZZ</name>
<keyword evidence="5" id="KW-1278">Translocase</keyword>
<evidence type="ECO:0000256" key="5">
    <source>
        <dbReference type="ARBA" id="ARBA00022967"/>
    </source>
</evidence>
<evidence type="ECO:0000256" key="1">
    <source>
        <dbReference type="ARBA" id="ARBA00022448"/>
    </source>
</evidence>
<dbReference type="PANTHER" id="PTHR43790">
    <property type="entry name" value="CARBOHYDRATE TRANSPORT ATP-BINDING PROTEIN MG119-RELATED"/>
    <property type="match status" value="1"/>
</dbReference>
<dbReference type="GO" id="GO:0005524">
    <property type="term" value="F:ATP binding"/>
    <property type="evidence" value="ECO:0007669"/>
    <property type="project" value="UniProtKB-KW"/>
</dbReference>
<gene>
    <name evidence="8" type="primary">rbsA_44</name>
    <name evidence="8" type="ORF">SDC9_94451</name>
</gene>
<evidence type="ECO:0000313" key="8">
    <source>
        <dbReference type="EMBL" id="MPM47737.1"/>
    </source>
</evidence>
<keyword evidence="3" id="KW-0547">Nucleotide-binding</keyword>
<organism evidence="8">
    <name type="scientific">bioreactor metagenome</name>
    <dbReference type="NCBI Taxonomy" id="1076179"/>
    <lineage>
        <taxon>unclassified sequences</taxon>
        <taxon>metagenomes</taxon>
        <taxon>ecological metagenomes</taxon>
    </lineage>
</organism>
<dbReference type="PANTHER" id="PTHR43790:SF3">
    <property type="entry name" value="D-ALLOSE IMPORT ATP-BINDING PROTEIN ALSA-RELATED"/>
    <property type="match status" value="1"/>
</dbReference>
<evidence type="ECO:0000256" key="6">
    <source>
        <dbReference type="ARBA" id="ARBA00023136"/>
    </source>
</evidence>
<evidence type="ECO:0000256" key="4">
    <source>
        <dbReference type="ARBA" id="ARBA00022840"/>
    </source>
</evidence>
<dbReference type="InterPro" id="IPR003439">
    <property type="entry name" value="ABC_transporter-like_ATP-bd"/>
</dbReference>
<keyword evidence="4 8" id="KW-0067">ATP-binding</keyword>
<keyword evidence="6" id="KW-0472">Membrane</keyword>
<sequence length="118" mass="12946">MAIKTPSYQQTVGNLSGGNQQKVVIGRWLATKPKILILDEPTRGVDVGAKAEIYSIMNDLVKDGVAIIMISSELPEVINMSDRVVVMSNGRITGCLPREGLTQEKIMYHATQFSTPDR</sequence>